<organism evidence="1 2">
    <name type="scientific">Nephila pilipes</name>
    <name type="common">Giant wood spider</name>
    <name type="synonym">Nephila maculata</name>
    <dbReference type="NCBI Taxonomy" id="299642"/>
    <lineage>
        <taxon>Eukaryota</taxon>
        <taxon>Metazoa</taxon>
        <taxon>Ecdysozoa</taxon>
        <taxon>Arthropoda</taxon>
        <taxon>Chelicerata</taxon>
        <taxon>Arachnida</taxon>
        <taxon>Araneae</taxon>
        <taxon>Araneomorphae</taxon>
        <taxon>Entelegynae</taxon>
        <taxon>Araneoidea</taxon>
        <taxon>Nephilidae</taxon>
        <taxon>Nephila</taxon>
    </lineage>
</organism>
<comment type="caution">
    <text evidence="1">The sequence shown here is derived from an EMBL/GenBank/DDBJ whole genome shotgun (WGS) entry which is preliminary data.</text>
</comment>
<sequence length="88" mass="9761">MLIVRYSFFLWNSFSLERQPNESAVIVGYEPTVALSGALSLSDRPRIRAQSAGDQTLPRLVKIPSPLNTSLSYFTAARTQAFQPTLNS</sequence>
<dbReference type="AlphaFoldDB" id="A0A8X6MTJ9"/>
<name>A0A8X6MTJ9_NEPPI</name>
<keyword evidence="2" id="KW-1185">Reference proteome</keyword>
<accession>A0A8X6MTJ9</accession>
<proteinExistence type="predicted"/>
<evidence type="ECO:0000313" key="1">
    <source>
        <dbReference type="EMBL" id="GFS77470.1"/>
    </source>
</evidence>
<gene>
    <name evidence="1" type="ORF">NPIL_193001</name>
</gene>
<protein>
    <submittedName>
        <fullName evidence="1">Uncharacterized protein</fullName>
    </submittedName>
</protein>
<evidence type="ECO:0000313" key="2">
    <source>
        <dbReference type="Proteomes" id="UP000887013"/>
    </source>
</evidence>
<dbReference type="EMBL" id="BMAW01050884">
    <property type="protein sequence ID" value="GFS77470.1"/>
    <property type="molecule type" value="Genomic_DNA"/>
</dbReference>
<reference evidence="1" key="1">
    <citation type="submission" date="2020-08" db="EMBL/GenBank/DDBJ databases">
        <title>Multicomponent nature underlies the extraordinary mechanical properties of spider dragline silk.</title>
        <authorList>
            <person name="Kono N."/>
            <person name="Nakamura H."/>
            <person name="Mori M."/>
            <person name="Yoshida Y."/>
            <person name="Ohtoshi R."/>
            <person name="Malay A.D."/>
            <person name="Moran D.A.P."/>
            <person name="Tomita M."/>
            <person name="Numata K."/>
            <person name="Arakawa K."/>
        </authorList>
    </citation>
    <scope>NUCLEOTIDE SEQUENCE</scope>
</reference>
<dbReference type="Proteomes" id="UP000887013">
    <property type="component" value="Unassembled WGS sequence"/>
</dbReference>